<dbReference type="GeneID" id="37181261"/>
<evidence type="ECO:0000313" key="3">
    <source>
        <dbReference type="Proteomes" id="UP000249497"/>
    </source>
</evidence>
<dbReference type="EMBL" id="KZ824787">
    <property type="protein sequence ID" value="RAH82789.1"/>
    <property type="molecule type" value="Genomic_DNA"/>
</dbReference>
<proteinExistence type="predicted"/>
<dbReference type="RefSeq" id="XP_025528683.1">
    <property type="nucleotide sequence ID" value="XM_025677568.1"/>
</dbReference>
<organism evidence="2 3">
    <name type="scientific">Aspergillus japonicus CBS 114.51</name>
    <dbReference type="NCBI Taxonomy" id="1448312"/>
    <lineage>
        <taxon>Eukaryota</taxon>
        <taxon>Fungi</taxon>
        <taxon>Dikarya</taxon>
        <taxon>Ascomycota</taxon>
        <taxon>Pezizomycotina</taxon>
        <taxon>Eurotiomycetes</taxon>
        <taxon>Eurotiomycetidae</taxon>
        <taxon>Eurotiales</taxon>
        <taxon>Aspergillaceae</taxon>
        <taxon>Aspergillus</taxon>
        <taxon>Aspergillus subgen. Circumdati</taxon>
    </lineage>
</organism>
<evidence type="ECO:0000313" key="2">
    <source>
        <dbReference type="EMBL" id="RAH82789.1"/>
    </source>
</evidence>
<evidence type="ECO:0000256" key="1">
    <source>
        <dbReference type="SAM" id="MobiDB-lite"/>
    </source>
</evidence>
<accession>A0A8T8X5Q1</accession>
<protein>
    <submittedName>
        <fullName evidence="2">Uncharacterized protein</fullName>
    </submittedName>
</protein>
<sequence>MLIVRHGRRISPPQVDAWLSNQDNTRKRAKGGGGNSLPRGSFILLRLPNVLRGERGPGASAYSRGSIASWDPGCERRVAEVGIGEDDASGWGFGGGLRWRSGSGSGSGFGWAGGGSGGGHYRLISFCIGFALCLVCEI</sequence>
<gene>
    <name evidence="2" type="ORF">BO86DRAFT_68468</name>
</gene>
<feature type="region of interest" description="Disordered" evidence="1">
    <location>
        <begin position="14"/>
        <end position="37"/>
    </location>
</feature>
<keyword evidence="3" id="KW-1185">Reference proteome</keyword>
<dbReference type="AlphaFoldDB" id="A0A8T8X5Q1"/>
<name>A0A8T8X5Q1_ASPJA</name>
<dbReference type="Proteomes" id="UP000249497">
    <property type="component" value="Unassembled WGS sequence"/>
</dbReference>
<reference evidence="2 3" key="1">
    <citation type="submission" date="2018-02" db="EMBL/GenBank/DDBJ databases">
        <title>The genomes of Aspergillus section Nigri reveals drivers in fungal speciation.</title>
        <authorList>
            <consortium name="DOE Joint Genome Institute"/>
            <person name="Vesth T.C."/>
            <person name="Nybo J."/>
            <person name="Theobald S."/>
            <person name="Brandl J."/>
            <person name="Frisvad J.C."/>
            <person name="Nielsen K.F."/>
            <person name="Lyhne E.K."/>
            <person name="Kogle M.E."/>
            <person name="Kuo A."/>
            <person name="Riley R."/>
            <person name="Clum A."/>
            <person name="Nolan M."/>
            <person name="Lipzen A."/>
            <person name="Salamov A."/>
            <person name="Henrissat B."/>
            <person name="Wiebenga A."/>
            <person name="De vries R.P."/>
            <person name="Grigoriev I.V."/>
            <person name="Mortensen U.H."/>
            <person name="Andersen M.R."/>
            <person name="Baker S.E."/>
        </authorList>
    </citation>
    <scope>NUCLEOTIDE SEQUENCE [LARGE SCALE GENOMIC DNA]</scope>
    <source>
        <strain evidence="2 3">CBS 114.51</strain>
    </source>
</reference>